<dbReference type="Proteomes" id="UP000663870">
    <property type="component" value="Unassembled WGS sequence"/>
</dbReference>
<organism evidence="1 3">
    <name type="scientific">Rotaria sordida</name>
    <dbReference type="NCBI Taxonomy" id="392033"/>
    <lineage>
        <taxon>Eukaryota</taxon>
        <taxon>Metazoa</taxon>
        <taxon>Spiralia</taxon>
        <taxon>Gnathifera</taxon>
        <taxon>Rotifera</taxon>
        <taxon>Eurotatoria</taxon>
        <taxon>Bdelloidea</taxon>
        <taxon>Philodinida</taxon>
        <taxon>Philodinidae</taxon>
        <taxon>Rotaria</taxon>
    </lineage>
</organism>
<proteinExistence type="predicted"/>
<evidence type="ECO:0000313" key="1">
    <source>
        <dbReference type="EMBL" id="CAF0944666.1"/>
    </source>
</evidence>
<evidence type="ECO:0000313" key="3">
    <source>
        <dbReference type="Proteomes" id="UP000663854"/>
    </source>
</evidence>
<evidence type="ECO:0000313" key="4">
    <source>
        <dbReference type="Proteomes" id="UP000663870"/>
    </source>
</evidence>
<reference evidence="1" key="1">
    <citation type="submission" date="2021-02" db="EMBL/GenBank/DDBJ databases">
        <authorList>
            <person name="Nowell W R."/>
        </authorList>
    </citation>
    <scope>NUCLEOTIDE SEQUENCE</scope>
</reference>
<dbReference type="Proteomes" id="UP000663854">
    <property type="component" value="Unassembled WGS sequence"/>
</dbReference>
<dbReference type="EMBL" id="CAJNOL010001479">
    <property type="protein sequence ID" value="CAF1367604.1"/>
    <property type="molecule type" value="Genomic_DNA"/>
</dbReference>
<name>A0A814CR97_9BILA</name>
<dbReference type="AlphaFoldDB" id="A0A814CR97"/>
<accession>A0A814CR97</accession>
<gene>
    <name evidence="2" type="ORF">JXQ802_LOCUS32969</name>
    <name evidence="1" type="ORF">PYM288_LOCUS11789</name>
</gene>
<keyword evidence="4" id="KW-1185">Reference proteome</keyword>
<evidence type="ECO:0000313" key="2">
    <source>
        <dbReference type="EMBL" id="CAF1367604.1"/>
    </source>
</evidence>
<comment type="caution">
    <text evidence="1">The sequence shown here is derived from an EMBL/GenBank/DDBJ whole genome shotgun (WGS) entry which is preliminary data.</text>
</comment>
<dbReference type="EMBL" id="CAJNOH010000206">
    <property type="protein sequence ID" value="CAF0944666.1"/>
    <property type="molecule type" value="Genomic_DNA"/>
</dbReference>
<sequence length="72" mass="8091">MSLLIRGISCITIRRFTSTIGSNPQGLQGDLSKGNANDAICNLWLQKCKLYGYDNCEERLQKLLDTNLIEKT</sequence>
<protein>
    <submittedName>
        <fullName evidence="1">Uncharacterized protein</fullName>
    </submittedName>
</protein>